<evidence type="ECO:0000259" key="7">
    <source>
        <dbReference type="PROSITE" id="PS51111"/>
    </source>
</evidence>
<name>A0ABN9CNZ2_9NEOB</name>
<evidence type="ECO:0000256" key="6">
    <source>
        <dbReference type="ARBA" id="ARBA00023136"/>
    </source>
</evidence>
<dbReference type="Pfam" id="PF02010">
    <property type="entry name" value="REJ"/>
    <property type="match status" value="1"/>
</dbReference>
<gene>
    <name evidence="8" type="ORF">SPARVUS_LOCUS5500945</name>
</gene>
<keyword evidence="9" id="KW-1185">Reference proteome</keyword>
<dbReference type="InterPro" id="IPR002859">
    <property type="entry name" value="PKD/REJ-like"/>
</dbReference>
<keyword evidence="5" id="KW-1133">Transmembrane helix</keyword>
<dbReference type="PANTHER" id="PTHR46730:SF3">
    <property type="entry name" value="POLYCYSTIN-1"/>
    <property type="match status" value="1"/>
</dbReference>
<comment type="caution">
    <text evidence="8">The sequence shown here is derived from an EMBL/GenBank/DDBJ whole genome shotgun (WGS) entry which is preliminary data.</text>
</comment>
<organism evidence="8 9">
    <name type="scientific">Staurois parvus</name>
    <dbReference type="NCBI Taxonomy" id="386267"/>
    <lineage>
        <taxon>Eukaryota</taxon>
        <taxon>Metazoa</taxon>
        <taxon>Chordata</taxon>
        <taxon>Craniata</taxon>
        <taxon>Vertebrata</taxon>
        <taxon>Euteleostomi</taxon>
        <taxon>Amphibia</taxon>
        <taxon>Batrachia</taxon>
        <taxon>Anura</taxon>
        <taxon>Neobatrachia</taxon>
        <taxon>Ranoidea</taxon>
        <taxon>Ranidae</taxon>
        <taxon>Staurois</taxon>
    </lineage>
</organism>
<feature type="domain" description="REJ" evidence="7">
    <location>
        <begin position="1"/>
        <end position="269"/>
    </location>
</feature>
<evidence type="ECO:0000256" key="5">
    <source>
        <dbReference type="ARBA" id="ARBA00022989"/>
    </source>
</evidence>
<evidence type="ECO:0000256" key="1">
    <source>
        <dbReference type="ARBA" id="ARBA00004370"/>
    </source>
</evidence>
<evidence type="ECO:0000256" key="3">
    <source>
        <dbReference type="ARBA" id="ARBA00022692"/>
    </source>
</evidence>
<dbReference type="Proteomes" id="UP001162483">
    <property type="component" value="Unassembled WGS sequence"/>
</dbReference>
<evidence type="ECO:0000256" key="4">
    <source>
        <dbReference type="ARBA" id="ARBA00022737"/>
    </source>
</evidence>
<dbReference type="PANTHER" id="PTHR46730">
    <property type="entry name" value="POLYCYSTIN-1"/>
    <property type="match status" value="1"/>
</dbReference>
<reference evidence="8" key="1">
    <citation type="submission" date="2023-05" db="EMBL/GenBank/DDBJ databases">
        <authorList>
            <person name="Stuckert A."/>
        </authorList>
    </citation>
    <scope>NUCLEOTIDE SEQUENCE</scope>
</reference>
<sequence>EEEGFASIDLLPNSPPFGGTCRLSPNETIHALTTLVHFNCTGWRDTEDEVALVFILRAKRCRAGNCDDFWVYKGSRSEHTTFLPVGYNETNFLVELSILVQDQQGATAVALNQSLVIAMPKIPEGFQSLGHWLHNLTESALQGLLKQGDPQHVTEYSLALITVLNEYEQTVSRDEDIGKQNLGIVRTKITDALISLKVNTVDDIRQIAAALAQCTVASKELACVSCQKKTLSKLEAMMSILQNETTQGMMTPTTIADNILNITEMSSNL</sequence>
<comment type="similarity">
    <text evidence="2">Belongs to the polycystin family.</text>
</comment>
<dbReference type="EMBL" id="CATNWA010011489">
    <property type="protein sequence ID" value="CAI9561851.1"/>
    <property type="molecule type" value="Genomic_DNA"/>
</dbReference>
<protein>
    <recommendedName>
        <fullName evidence="7">REJ domain-containing protein</fullName>
    </recommendedName>
</protein>
<evidence type="ECO:0000313" key="9">
    <source>
        <dbReference type="Proteomes" id="UP001162483"/>
    </source>
</evidence>
<dbReference type="PROSITE" id="PS51111">
    <property type="entry name" value="REJ"/>
    <property type="match status" value="1"/>
</dbReference>
<dbReference type="InterPro" id="IPR014010">
    <property type="entry name" value="REJ_dom"/>
</dbReference>
<keyword evidence="4" id="KW-0677">Repeat</keyword>
<evidence type="ECO:0000256" key="2">
    <source>
        <dbReference type="ARBA" id="ARBA00007200"/>
    </source>
</evidence>
<proteinExistence type="inferred from homology"/>
<comment type="subcellular location">
    <subcellularLocation>
        <location evidence="1">Membrane</location>
    </subcellularLocation>
</comment>
<keyword evidence="6" id="KW-0472">Membrane</keyword>
<accession>A0ABN9CNZ2</accession>
<keyword evidence="3" id="KW-0812">Transmembrane</keyword>
<evidence type="ECO:0000313" key="8">
    <source>
        <dbReference type="EMBL" id="CAI9561851.1"/>
    </source>
</evidence>
<feature type="non-terminal residue" evidence="8">
    <location>
        <position position="1"/>
    </location>
</feature>